<dbReference type="SUPFAM" id="SSF159888">
    <property type="entry name" value="YdhG-like"/>
    <property type="match status" value="1"/>
</dbReference>
<proteinExistence type="predicted"/>
<evidence type="ECO:0000259" key="1">
    <source>
        <dbReference type="Pfam" id="PF08818"/>
    </source>
</evidence>
<protein>
    <recommendedName>
        <fullName evidence="1">YdhG-like domain-containing protein</fullName>
    </recommendedName>
</protein>
<reference evidence="2 3" key="1">
    <citation type="submission" date="2017-08" db="EMBL/GenBank/DDBJ databases">
        <title>Complete genome sequence of Mucilaginibacter sp. strain BJC16-A31.</title>
        <authorList>
            <consortium name="Henan University of Science and Technology"/>
            <person name="You X."/>
        </authorList>
    </citation>
    <scope>NUCLEOTIDE SEQUENCE [LARGE SCALE GENOMIC DNA]</scope>
    <source>
        <strain evidence="2 3">BJC16-A31</strain>
    </source>
</reference>
<dbReference type="RefSeq" id="WP_094571962.1">
    <property type="nucleotide sequence ID" value="NZ_CP022743.1"/>
</dbReference>
<evidence type="ECO:0000313" key="3">
    <source>
        <dbReference type="Proteomes" id="UP000215002"/>
    </source>
</evidence>
<dbReference type="KEGG" id="muc:MuYL_3969"/>
<dbReference type="Proteomes" id="UP000215002">
    <property type="component" value="Chromosome"/>
</dbReference>
<sequence length="123" mass="13923">MDGLALFNSYLNKQQDSFKPCLIALRNLVLSIAPYAEETFSYQVHCFKHHYMLVGIGVTKDFCSLYTMSPKLVKSMKDELKGCKVSGTTIHFSPADALPEPLITKIILERIRQNELLAATRKK</sequence>
<dbReference type="InterPro" id="IPR014922">
    <property type="entry name" value="YdhG-like"/>
</dbReference>
<name>A0A223P1N9_9SPHI</name>
<organism evidence="2 3">
    <name type="scientific">Mucilaginibacter xinganensis</name>
    <dbReference type="NCBI Taxonomy" id="1234841"/>
    <lineage>
        <taxon>Bacteria</taxon>
        <taxon>Pseudomonadati</taxon>
        <taxon>Bacteroidota</taxon>
        <taxon>Sphingobacteriia</taxon>
        <taxon>Sphingobacteriales</taxon>
        <taxon>Sphingobacteriaceae</taxon>
        <taxon>Mucilaginibacter</taxon>
    </lineage>
</organism>
<dbReference type="Pfam" id="PF08818">
    <property type="entry name" value="DUF1801"/>
    <property type="match status" value="1"/>
</dbReference>
<dbReference type="EMBL" id="CP022743">
    <property type="protein sequence ID" value="ASU35854.1"/>
    <property type="molecule type" value="Genomic_DNA"/>
</dbReference>
<dbReference type="OrthoDB" id="115213at2"/>
<accession>A0A223P1N9</accession>
<keyword evidence="3" id="KW-1185">Reference proteome</keyword>
<gene>
    <name evidence="2" type="ORF">MuYL_3969</name>
</gene>
<dbReference type="Gene3D" id="3.90.1150.200">
    <property type="match status" value="1"/>
</dbReference>
<dbReference type="AlphaFoldDB" id="A0A223P1N9"/>
<feature type="domain" description="YdhG-like" evidence="1">
    <location>
        <begin position="19"/>
        <end position="111"/>
    </location>
</feature>
<evidence type="ECO:0000313" key="2">
    <source>
        <dbReference type="EMBL" id="ASU35854.1"/>
    </source>
</evidence>